<dbReference type="Gene3D" id="1.10.630.10">
    <property type="entry name" value="Cytochrome P450"/>
    <property type="match status" value="1"/>
</dbReference>
<evidence type="ECO:0000256" key="7">
    <source>
        <dbReference type="ARBA" id="ARBA00022824"/>
    </source>
</evidence>
<evidence type="ECO:0000256" key="13">
    <source>
        <dbReference type="PIRSR" id="PIRSR602401-1"/>
    </source>
</evidence>
<dbReference type="SUPFAM" id="SSF48264">
    <property type="entry name" value="Cytochrome P450"/>
    <property type="match status" value="1"/>
</dbReference>
<sequence length="514" mass="58445">MSVLSDIWDLKFYLLAGAIGAIYLYVKLVIFKYFDRRGIPYERPTFPFGNVSGVFRGKMSIGEACAELYKKHRQSPYFGMFISINPALVINDPEIIRHVLTKDFSHFHDRGIYVDEKVDPLSGHLFSLPGEKWKNLRTKLTPTFTSGKIKQMFPIVNQCGVELGDCVEKVLKIDETVEIKDIVARYTTDVISSVAFGLETNSLKEPNNEFRRCGQLVFSSRPLTTLLSLFMPSLLRILKLPNTDTRVTNFFTKVFSDTVNYRKQNNIKRHDMLNMLMQLMDKGYVETDDANEIPKGKAVNDSKKLEMTEATAQAFVFFVAGFETSSSTVTYCIFEMACHPEIQEKVYKDIDQALKKHGGLTYDSLAEMEYLSQAVDETLRLYPTLPILNRECTREYDVPGTNLHISKGDAIVIPVLGIHKDPNIYPDPEKFDPERFSKENKGKIHSHAYLPFGEGPRICIGKRFGLIQAKVALVSLLSRFRFSTNSKTEIPVKHSPGTIVMCPDHGVNLRVEMR</sequence>
<evidence type="ECO:0000256" key="8">
    <source>
        <dbReference type="ARBA" id="ARBA00022848"/>
    </source>
</evidence>
<feature type="binding site" description="axial binding residue" evidence="13">
    <location>
        <position position="459"/>
    </location>
    <ligand>
        <name>heme</name>
        <dbReference type="ChEBI" id="CHEBI:30413"/>
    </ligand>
    <ligandPart>
        <name>Fe</name>
        <dbReference type="ChEBI" id="CHEBI:18248"/>
    </ligandPart>
</feature>
<evidence type="ECO:0000256" key="1">
    <source>
        <dbReference type="ARBA" id="ARBA00001971"/>
    </source>
</evidence>
<evidence type="ECO:0000256" key="3">
    <source>
        <dbReference type="ARBA" id="ARBA00004406"/>
    </source>
</evidence>
<dbReference type="Pfam" id="PF00067">
    <property type="entry name" value="p450"/>
    <property type="match status" value="1"/>
</dbReference>
<dbReference type="InterPro" id="IPR001128">
    <property type="entry name" value="Cyt_P450"/>
</dbReference>
<keyword evidence="5 13" id="KW-0349">Heme</keyword>
<dbReference type="PROSITE" id="PS00086">
    <property type="entry name" value="CYTOCHROME_P450"/>
    <property type="match status" value="1"/>
</dbReference>
<dbReference type="GO" id="GO:0004497">
    <property type="term" value="F:monooxygenase activity"/>
    <property type="evidence" value="ECO:0007669"/>
    <property type="project" value="UniProtKB-KW"/>
</dbReference>
<dbReference type="CDD" id="cd11056">
    <property type="entry name" value="CYP6-like"/>
    <property type="match status" value="1"/>
</dbReference>
<dbReference type="GO" id="GO:0016705">
    <property type="term" value="F:oxidoreductase activity, acting on paired donors, with incorporation or reduction of molecular oxygen"/>
    <property type="evidence" value="ECO:0007669"/>
    <property type="project" value="InterPro"/>
</dbReference>
<dbReference type="AlphaFoldDB" id="A0A1W6L1L5"/>
<evidence type="ECO:0000256" key="12">
    <source>
        <dbReference type="ARBA" id="ARBA00023136"/>
    </source>
</evidence>
<dbReference type="PANTHER" id="PTHR24292:SF100">
    <property type="entry name" value="CYTOCHROME P450 6A16, ISOFORM B-RELATED"/>
    <property type="match status" value="1"/>
</dbReference>
<evidence type="ECO:0000256" key="15">
    <source>
        <dbReference type="SAM" id="Phobius"/>
    </source>
</evidence>
<keyword evidence="12 15" id="KW-0472">Membrane</keyword>
<protein>
    <submittedName>
        <fullName evidence="16">Cytochrome P450-20</fullName>
    </submittedName>
</protein>
<evidence type="ECO:0000256" key="4">
    <source>
        <dbReference type="ARBA" id="ARBA00010617"/>
    </source>
</evidence>
<evidence type="ECO:0000256" key="11">
    <source>
        <dbReference type="ARBA" id="ARBA00023033"/>
    </source>
</evidence>
<keyword evidence="11 14" id="KW-0503">Monooxygenase</keyword>
<dbReference type="PRINTS" id="PR00385">
    <property type="entry name" value="P450"/>
</dbReference>
<dbReference type="InterPro" id="IPR017972">
    <property type="entry name" value="Cyt_P450_CS"/>
</dbReference>
<evidence type="ECO:0000256" key="5">
    <source>
        <dbReference type="ARBA" id="ARBA00022617"/>
    </source>
</evidence>
<proteinExistence type="evidence at transcript level"/>
<keyword evidence="6 13" id="KW-0479">Metal-binding</keyword>
<dbReference type="PANTHER" id="PTHR24292">
    <property type="entry name" value="CYTOCHROME P450"/>
    <property type="match status" value="1"/>
</dbReference>
<keyword evidence="10 13" id="KW-0408">Iron</keyword>
<dbReference type="EMBL" id="KX609536">
    <property type="protein sequence ID" value="ARN17943.1"/>
    <property type="molecule type" value="mRNA"/>
</dbReference>
<name>A0A1W6L1L5_CEPCN</name>
<keyword evidence="9 14" id="KW-0560">Oxidoreductase</keyword>
<feature type="transmembrane region" description="Helical" evidence="15">
    <location>
        <begin position="12"/>
        <end position="34"/>
    </location>
</feature>
<evidence type="ECO:0000313" key="16">
    <source>
        <dbReference type="EMBL" id="ARN17943.1"/>
    </source>
</evidence>
<dbReference type="GO" id="GO:0005506">
    <property type="term" value="F:iron ion binding"/>
    <property type="evidence" value="ECO:0007669"/>
    <property type="project" value="InterPro"/>
</dbReference>
<comment type="similarity">
    <text evidence="4 14">Belongs to the cytochrome P450 family.</text>
</comment>
<comment type="subcellular location">
    <subcellularLocation>
        <location evidence="3">Endoplasmic reticulum membrane</location>
        <topology evidence="3">Peripheral membrane protein</topology>
    </subcellularLocation>
    <subcellularLocation>
        <location evidence="2">Microsome membrane</location>
        <topology evidence="2">Peripheral membrane protein</topology>
    </subcellularLocation>
</comment>
<dbReference type="InterPro" id="IPR002401">
    <property type="entry name" value="Cyt_P450_E_grp-I"/>
</dbReference>
<keyword evidence="8" id="KW-0492">Microsome</keyword>
<dbReference type="PRINTS" id="PR00463">
    <property type="entry name" value="EP450I"/>
</dbReference>
<dbReference type="InterPro" id="IPR036396">
    <property type="entry name" value="Cyt_P450_sf"/>
</dbReference>
<evidence type="ECO:0000256" key="9">
    <source>
        <dbReference type="ARBA" id="ARBA00023002"/>
    </source>
</evidence>
<reference evidence="16" key="1">
    <citation type="submission" date="2016-07" db="EMBL/GenBank/DDBJ databases">
        <title>Olfactory-related genes from the wheat stem sawfly, an agronomic pest and primitive hymenopteran.</title>
        <authorList>
            <person name="Gress J.C."/>
            <person name="Carey C.C."/>
            <person name="Dykgreve T.A."/>
            <person name="Walden K.O."/>
            <person name="Robertson H.M."/>
            <person name="Mazurie A."/>
            <person name="Wanner K.W."/>
        </authorList>
    </citation>
    <scope>NUCLEOTIDE SEQUENCE</scope>
</reference>
<dbReference type="FunFam" id="1.10.630.10:FF:000042">
    <property type="entry name" value="Cytochrome P450"/>
    <property type="match status" value="1"/>
</dbReference>
<dbReference type="InterPro" id="IPR050476">
    <property type="entry name" value="Insect_CytP450_Detox"/>
</dbReference>
<keyword evidence="7" id="KW-0256">Endoplasmic reticulum</keyword>
<gene>
    <name evidence="16" type="primary">P450-20</name>
</gene>
<dbReference type="GO" id="GO:0020037">
    <property type="term" value="F:heme binding"/>
    <property type="evidence" value="ECO:0007669"/>
    <property type="project" value="InterPro"/>
</dbReference>
<accession>A0A1W6L1L5</accession>
<organism evidence="16">
    <name type="scientific">Cephus cinctus</name>
    <name type="common">Wheat stem sawfly</name>
    <dbReference type="NCBI Taxonomy" id="211228"/>
    <lineage>
        <taxon>Eukaryota</taxon>
        <taxon>Metazoa</taxon>
        <taxon>Ecdysozoa</taxon>
        <taxon>Arthropoda</taxon>
        <taxon>Hexapoda</taxon>
        <taxon>Insecta</taxon>
        <taxon>Pterygota</taxon>
        <taxon>Neoptera</taxon>
        <taxon>Endopterygota</taxon>
        <taxon>Hymenoptera</taxon>
        <taxon>Cephoidea</taxon>
        <taxon>Cephidae</taxon>
        <taxon>Cephus</taxon>
    </lineage>
</organism>
<evidence type="ECO:0000256" key="6">
    <source>
        <dbReference type="ARBA" id="ARBA00022723"/>
    </source>
</evidence>
<evidence type="ECO:0000256" key="14">
    <source>
        <dbReference type="RuleBase" id="RU000461"/>
    </source>
</evidence>
<dbReference type="GO" id="GO:0005789">
    <property type="term" value="C:endoplasmic reticulum membrane"/>
    <property type="evidence" value="ECO:0007669"/>
    <property type="project" value="UniProtKB-SubCell"/>
</dbReference>
<comment type="cofactor">
    <cofactor evidence="1 13">
        <name>heme</name>
        <dbReference type="ChEBI" id="CHEBI:30413"/>
    </cofactor>
</comment>
<keyword evidence="15" id="KW-1133">Transmembrane helix</keyword>
<keyword evidence="15" id="KW-0812">Transmembrane</keyword>
<evidence type="ECO:0000256" key="2">
    <source>
        <dbReference type="ARBA" id="ARBA00004174"/>
    </source>
</evidence>
<evidence type="ECO:0000256" key="10">
    <source>
        <dbReference type="ARBA" id="ARBA00023004"/>
    </source>
</evidence>